<comment type="pathway">
    <text evidence="5">Cofactor biosynthesis; adenosylcobalamin biosynthesis; cob(II)yrinate a,c-diamide from sirohydrochlorin (anaerobic route): step 6/10.</text>
</comment>
<proteinExistence type="inferred from homology"/>
<dbReference type="PANTHER" id="PTHR35863">
    <property type="entry name" value="COBALT-PRECORRIN-5B C(1)-METHYLTRANSFERASE"/>
    <property type="match status" value="1"/>
</dbReference>
<comment type="similarity">
    <text evidence="5">Belongs to the CbiD family.</text>
</comment>
<dbReference type="RefSeq" id="WP_264983931.1">
    <property type="nucleotide sequence ID" value="NZ_AP026708.1"/>
</dbReference>
<dbReference type="SUPFAM" id="SSF111342">
    <property type="entry name" value="CbiD-like"/>
    <property type="match status" value="1"/>
</dbReference>
<evidence type="ECO:0000256" key="5">
    <source>
        <dbReference type="HAMAP-Rule" id="MF_00787"/>
    </source>
</evidence>
<keyword evidence="1 5" id="KW-0169">Cobalamin biosynthesis</keyword>
<organism evidence="6 7">
    <name type="scientific">Pseudodesulfovibrio portus</name>
    <dbReference type="NCBI Taxonomy" id="231439"/>
    <lineage>
        <taxon>Bacteria</taxon>
        <taxon>Pseudomonadati</taxon>
        <taxon>Thermodesulfobacteriota</taxon>
        <taxon>Desulfovibrionia</taxon>
        <taxon>Desulfovibrionales</taxon>
        <taxon>Desulfovibrionaceae</taxon>
    </lineage>
</organism>
<evidence type="ECO:0000256" key="1">
    <source>
        <dbReference type="ARBA" id="ARBA00022573"/>
    </source>
</evidence>
<accession>A0ABM8AR57</accession>
<dbReference type="InterPro" id="IPR002748">
    <property type="entry name" value="CbiD"/>
</dbReference>
<dbReference type="PANTHER" id="PTHR35863:SF1">
    <property type="entry name" value="COBALT-PRECORRIN-5B C(1)-METHYLTRANSFERASE"/>
    <property type="match status" value="1"/>
</dbReference>
<comment type="function">
    <text evidence="5">Catalyzes the methylation of C-1 in cobalt-precorrin-5B to form cobalt-precorrin-6A.</text>
</comment>
<dbReference type="EMBL" id="AP026708">
    <property type="protein sequence ID" value="BDQ33879.1"/>
    <property type="molecule type" value="Genomic_DNA"/>
</dbReference>
<evidence type="ECO:0000256" key="4">
    <source>
        <dbReference type="ARBA" id="ARBA00022691"/>
    </source>
</evidence>
<dbReference type="HAMAP" id="MF_00787">
    <property type="entry name" value="CbiD"/>
    <property type="match status" value="1"/>
</dbReference>
<dbReference type="Gene3D" id="3.30.2110.10">
    <property type="entry name" value="CbiD-like"/>
    <property type="match status" value="1"/>
</dbReference>
<comment type="catalytic activity">
    <reaction evidence="5">
        <text>Co-precorrin-5B + S-adenosyl-L-methionine = Co-precorrin-6A + S-adenosyl-L-homocysteine</text>
        <dbReference type="Rhea" id="RHEA:26285"/>
        <dbReference type="ChEBI" id="CHEBI:57856"/>
        <dbReference type="ChEBI" id="CHEBI:59789"/>
        <dbReference type="ChEBI" id="CHEBI:60063"/>
        <dbReference type="ChEBI" id="CHEBI:60064"/>
        <dbReference type="EC" id="2.1.1.195"/>
    </reaction>
</comment>
<dbReference type="Pfam" id="PF01888">
    <property type="entry name" value="CbiD"/>
    <property type="match status" value="1"/>
</dbReference>
<sequence length="358" mass="37702">MAAQLRTGRTTGSCATAAAMAGTVFLLTGGRPDAICVPLPPGGTLTVPVERYEPGNNTVRVTVIKDGGDDPDATHGCEIQAVVTLDRESPGALSVAVDGGRGVGHATLPGLPVAVGSAAINPEPLKQIEEGVRMAARGMKTGRISVLVEVPEGETIAGKTMNARLGIVGGISILGTQGIVQPYSHESWKATIDEGLDVARAQGLTSAVFTTGRRSERFFLKANPGTPRLACIQAADFFAHAMRAVAERGFTRVTWSVFFGKLVKQAQGLEYTHAGTHAVDFNRLADRCAEAGVDGLLLPEIRHANTAVQVLNMLTDPPVRRQLITLLAHSAQKAAEAFSGGRVQVDYTVFDFEGTRLK</sequence>
<dbReference type="EC" id="2.1.1.195" evidence="5"/>
<reference evidence="6" key="1">
    <citation type="submission" date="2022-08" db="EMBL/GenBank/DDBJ databases">
        <title>Genome Sequence of the sulphate-reducing bacterium, Pseudodesulfovibrio portus JCM14722.</title>
        <authorList>
            <person name="Kondo R."/>
            <person name="Kataoka T."/>
        </authorList>
    </citation>
    <scope>NUCLEOTIDE SEQUENCE</scope>
    <source>
        <strain evidence="6">JCM 14722</strain>
    </source>
</reference>
<keyword evidence="4 5" id="KW-0949">S-adenosyl-L-methionine</keyword>
<evidence type="ECO:0000313" key="6">
    <source>
        <dbReference type="EMBL" id="BDQ33879.1"/>
    </source>
</evidence>
<dbReference type="Proteomes" id="UP001061361">
    <property type="component" value="Chromosome"/>
</dbReference>
<keyword evidence="2 5" id="KW-0489">Methyltransferase</keyword>
<dbReference type="InterPro" id="IPR036074">
    <property type="entry name" value="CbiD_sf"/>
</dbReference>
<dbReference type="PIRSF" id="PIRSF026782">
    <property type="entry name" value="CbiD"/>
    <property type="match status" value="1"/>
</dbReference>
<keyword evidence="7" id="KW-1185">Reference proteome</keyword>
<keyword evidence="3 5" id="KW-0808">Transferase</keyword>
<dbReference type="NCBIfam" id="TIGR00312">
    <property type="entry name" value="cbiD"/>
    <property type="match status" value="1"/>
</dbReference>
<protein>
    <recommendedName>
        <fullName evidence="5">Cobalt-precorrin-5B C(1)-methyltransferase</fullName>
        <ecNumber evidence="5">2.1.1.195</ecNumber>
    </recommendedName>
    <alternativeName>
        <fullName evidence="5">Cobalt-precorrin-6A synthase</fullName>
    </alternativeName>
</protein>
<gene>
    <name evidence="5 6" type="primary">cbiD</name>
    <name evidence="6" type="ORF">JCM14722_14210</name>
</gene>
<evidence type="ECO:0000313" key="7">
    <source>
        <dbReference type="Proteomes" id="UP001061361"/>
    </source>
</evidence>
<evidence type="ECO:0000256" key="2">
    <source>
        <dbReference type="ARBA" id="ARBA00022603"/>
    </source>
</evidence>
<evidence type="ECO:0000256" key="3">
    <source>
        <dbReference type="ARBA" id="ARBA00022679"/>
    </source>
</evidence>
<name>A0ABM8AR57_9BACT</name>